<keyword evidence="5" id="KW-0051">Antiviral defense</keyword>
<organism evidence="7 8">
    <name type="scientific">Thermodesulfobacterium geofontis (strain OPF15)</name>
    <dbReference type="NCBI Taxonomy" id="795359"/>
    <lineage>
        <taxon>Bacteria</taxon>
        <taxon>Pseudomonadati</taxon>
        <taxon>Thermodesulfobacteriota</taxon>
        <taxon>Thermodesulfobacteria</taxon>
        <taxon>Thermodesulfobacteriales</taxon>
        <taxon>Thermodesulfobacteriaceae</taxon>
        <taxon>Thermodesulfobacterium</taxon>
    </lineage>
</organism>
<dbReference type="InterPro" id="IPR010149">
    <property type="entry name" value="CRISPR-assoc_prot_Csm2_III-A"/>
</dbReference>
<dbReference type="GO" id="GO:0051607">
    <property type="term" value="P:defense response to virus"/>
    <property type="evidence" value="ECO:0007669"/>
    <property type="project" value="UniProtKB-KW"/>
</dbReference>
<dbReference type="AlphaFoldDB" id="F8C647"/>
<dbReference type="KEGG" id="top:TOPB45_1110"/>
<dbReference type="PATRIC" id="fig|795359.3.peg.1120"/>
<dbReference type="EMBL" id="CP002829">
    <property type="protein sequence ID" value="AEH23198.1"/>
    <property type="molecule type" value="Genomic_DNA"/>
</dbReference>
<evidence type="ECO:0000313" key="7">
    <source>
        <dbReference type="EMBL" id="AEH23198.1"/>
    </source>
</evidence>
<dbReference type="STRING" id="795359.TOPB45_1110"/>
<keyword evidence="8" id="KW-1185">Reference proteome</keyword>
<proteinExistence type="inferred from homology"/>
<comment type="function">
    <text evidence="1">This subunit may be involved in monitoring complementarity of crRNA and target RNA.</text>
</comment>
<gene>
    <name evidence="7" type="ordered locus">TOPB45_1110</name>
</gene>
<evidence type="ECO:0000256" key="2">
    <source>
        <dbReference type="ARBA" id="ARBA00006896"/>
    </source>
</evidence>
<dbReference type="Proteomes" id="UP000006583">
    <property type="component" value="Chromosome"/>
</dbReference>
<dbReference type="GO" id="GO:0003723">
    <property type="term" value="F:RNA binding"/>
    <property type="evidence" value="ECO:0007669"/>
    <property type="project" value="UniProtKB-KW"/>
</dbReference>
<dbReference type="RefSeq" id="WP_013909896.1">
    <property type="nucleotide sequence ID" value="NC_015682.1"/>
</dbReference>
<evidence type="ECO:0000256" key="4">
    <source>
        <dbReference type="ARBA" id="ARBA00022884"/>
    </source>
</evidence>
<comment type="similarity">
    <text evidence="2">Belongs to the CRISPR-associated Csm2 family.</text>
</comment>
<dbReference type="eggNOG" id="COG1421">
    <property type="taxonomic scope" value="Bacteria"/>
</dbReference>
<keyword evidence="4" id="KW-0694">RNA-binding</keyword>
<dbReference type="OrthoDB" id="9907289at2"/>
<protein>
    <recommendedName>
        <fullName evidence="3">CRISPR system Cms protein Csm2</fullName>
    </recommendedName>
    <alternativeName>
        <fullName evidence="6">CRISPR type III A-associated protein Csm2</fullName>
    </alternativeName>
</protein>
<dbReference type="NCBIfam" id="TIGR01870">
    <property type="entry name" value="cas_TM1810_Csm2"/>
    <property type="match status" value="1"/>
</dbReference>
<evidence type="ECO:0000256" key="1">
    <source>
        <dbReference type="ARBA" id="ARBA00003640"/>
    </source>
</evidence>
<name>F8C647_THEGP</name>
<dbReference type="Pfam" id="PF03750">
    <property type="entry name" value="Csm2_III-A"/>
    <property type="match status" value="1"/>
</dbReference>
<sequence length="139" mass="16759">MSNGQNRDQITKKLTDEIKKKSGLCYFSLYELLKPNGYAQQVVKENELTRVQLRKVFSEFKYVYDEYKKNKNKEKAKIHLYKLYPLLQYQVNRRLIKENFKNLIWAILDTLVGNDEKFDENLEFSYEFLKALVAYIPRE</sequence>
<evidence type="ECO:0000256" key="3">
    <source>
        <dbReference type="ARBA" id="ARBA00016118"/>
    </source>
</evidence>
<reference evidence="7 8" key="1">
    <citation type="journal article" date="2013" name="Genome Announc.">
        <title>Complete genome sequence of the hyperthermophilic sulfate-reducing bacterium Thermodesulfobacterium geofontis OPF15T.</title>
        <authorList>
            <person name="Elkins J.G."/>
            <person name="Hamilton-Brehm S.D."/>
            <person name="Lucas S."/>
            <person name="Han J."/>
            <person name="Lapidus A."/>
            <person name="Cheng J.F."/>
            <person name="Goodwin L.A."/>
            <person name="Pitluck S."/>
            <person name="Peters L."/>
            <person name="Mikhailova N."/>
            <person name="Davenport K.W."/>
            <person name="Detter J.C."/>
            <person name="Han C.S."/>
            <person name="Tapia R."/>
            <person name="Land M.L."/>
            <person name="Hauser L."/>
            <person name="Kyrpides N.C."/>
            <person name="Ivanova N.N."/>
            <person name="Pagani I."/>
            <person name="Bruce D."/>
            <person name="Woyke T."/>
            <person name="Cottingham R.W."/>
        </authorList>
    </citation>
    <scope>NUCLEOTIDE SEQUENCE [LARGE SCALE GENOMIC DNA]</scope>
    <source>
        <strain evidence="7 8">OPF15</strain>
    </source>
</reference>
<evidence type="ECO:0000313" key="8">
    <source>
        <dbReference type="Proteomes" id="UP000006583"/>
    </source>
</evidence>
<evidence type="ECO:0000256" key="6">
    <source>
        <dbReference type="ARBA" id="ARBA00031723"/>
    </source>
</evidence>
<accession>F8C647</accession>
<dbReference type="HOGENOM" id="CLU_1844156_0_0_0"/>
<evidence type="ECO:0000256" key="5">
    <source>
        <dbReference type="ARBA" id="ARBA00023118"/>
    </source>
</evidence>